<reference evidence="1 2" key="1">
    <citation type="journal article" date="2024" name="Plant Biotechnol. J.">
        <title>Dendrobium thyrsiflorum genome and its molecular insights into genes involved in important horticultural traits.</title>
        <authorList>
            <person name="Chen B."/>
            <person name="Wang J.Y."/>
            <person name="Zheng P.J."/>
            <person name="Li K.L."/>
            <person name="Liang Y.M."/>
            <person name="Chen X.F."/>
            <person name="Zhang C."/>
            <person name="Zhao X."/>
            <person name="He X."/>
            <person name="Zhang G.Q."/>
            <person name="Liu Z.J."/>
            <person name="Xu Q."/>
        </authorList>
    </citation>
    <scope>NUCLEOTIDE SEQUENCE [LARGE SCALE GENOMIC DNA]</scope>
    <source>
        <strain evidence="1">GZMU011</strain>
    </source>
</reference>
<evidence type="ECO:0000313" key="2">
    <source>
        <dbReference type="Proteomes" id="UP001552299"/>
    </source>
</evidence>
<accession>A0ABD0U2B4</accession>
<evidence type="ECO:0000313" key="1">
    <source>
        <dbReference type="EMBL" id="KAL0905960.1"/>
    </source>
</evidence>
<protein>
    <submittedName>
        <fullName evidence="1">Uncharacterized protein</fullName>
    </submittedName>
</protein>
<name>A0ABD0U2B4_DENTH</name>
<gene>
    <name evidence="1" type="ORF">M5K25_024413</name>
</gene>
<proteinExistence type="predicted"/>
<comment type="caution">
    <text evidence="1">The sequence shown here is derived from an EMBL/GenBank/DDBJ whole genome shotgun (WGS) entry which is preliminary data.</text>
</comment>
<dbReference type="AlphaFoldDB" id="A0ABD0U2B4"/>
<organism evidence="1 2">
    <name type="scientific">Dendrobium thyrsiflorum</name>
    <name type="common">Pinecone-like raceme dendrobium</name>
    <name type="synonym">Orchid</name>
    <dbReference type="NCBI Taxonomy" id="117978"/>
    <lineage>
        <taxon>Eukaryota</taxon>
        <taxon>Viridiplantae</taxon>
        <taxon>Streptophyta</taxon>
        <taxon>Embryophyta</taxon>
        <taxon>Tracheophyta</taxon>
        <taxon>Spermatophyta</taxon>
        <taxon>Magnoliopsida</taxon>
        <taxon>Liliopsida</taxon>
        <taxon>Asparagales</taxon>
        <taxon>Orchidaceae</taxon>
        <taxon>Epidendroideae</taxon>
        <taxon>Malaxideae</taxon>
        <taxon>Dendrobiinae</taxon>
        <taxon>Dendrobium</taxon>
    </lineage>
</organism>
<dbReference type="EMBL" id="JANQDX010000018">
    <property type="protein sequence ID" value="KAL0905960.1"/>
    <property type="molecule type" value="Genomic_DNA"/>
</dbReference>
<dbReference type="Proteomes" id="UP001552299">
    <property type="component" value="Unassembled WGS sequence"/>
</dbReference>
<sequence>MMGSPREDSKVSAIMASVIMSFLLDPSLMLSVRAGFDGLNVEAIGKCGLQQLDKVKGSGGYVGLRGSWFALGSTGGRVEGRRCRFEVVVRGVRRELCGSSVVESENSWGLSVEEEMKASIMGTLTLGDAIWIDGDIKPRV</sequence>
<keyword evidence="2" id="KW-1185">Reference proteome</keyword>